<organism evidence="1">
    <name type="scientific">marine metagenome</name>
    <dbReference type="NCBI Taxonomy" id="408172"/>
    <lineage>
        <taxon>unclassified sequences</taxon>
        <taxon>metagenomes</taxon>
        <taxon>ecological metagenomes</taxon>
    </lineage>
</organism>
<protein>
    <submittedName>
        <fullName evidence="1">Uncharacterized protein</fullName>
    </submittedName>
</protein>
<gene>
    <name evidence="1" type="ORF">METZ01_LOCUS162458</name>
</gene>
<sequence length="485" mass="55996">MKSKTLENFENALDKLNDVETENEYVTLPKDIRSDNINDYKKVWNNFAEYYNLSSYREIAKDGQQALRKTYDWGFNTESEFTEQTKSFFLKAKETLDAIKKESSKNVAHMAMEFERKKCADVYKRTLIAKTGVLDTNKLFSAKYNEDVFKKSVRVPDGKNHGLCMFIDWSGSMAPNMSGCIKQLIELVLFCKKVNIPFEVYSFTDVGGYGKVNSFGYRHGDLVVDKNVSLNNYLSSRMNTKEFNDALLNICVISNSFQGGYQCYPIPEQDRLGYTPLNGAIIASEKIINDFKKRNAVEKVHSIWITDGDGNNCYEKYTVQPTERNSNFEKVNRYRKQLVIQDEVMKKNYKVDGRYLTPHIFNIVKDRLGCNVVGFFLDTSFGNKNAMLKHWWQMPSNKGVVRNHCGIPMKANEWIQKAKKDGYVVKTMGGYDEYYVISNKPVVLRTDEITEKMTARRMATIFSAKSTKFKKSRVILSRFIDLITV</sequence>
<dbReference type="EMBL" id="UINC01028506">
    <property type="protein sequence ID" value="SVB09604.1"/>
    <property type="molecule type" value="Genomic_DNA"/>
</dbReference>
<proteinExistence type="predicted"/>
<dbReference type="AlphaFoldDB" id="A0A382B7K9"/>
<accession>A0A382B7K9</accession>
<name>A0A382B7K9_9ZZZZ</name>
<reference evidence="1" key="1">
    <citation type="submission" date="2018-05" db="EMBL/GenBank/DDBJ databases">
        <authorList>
            <person name="Lanie J.A."/>
            <person name="Ng W.-L."/>
            <person name="Kazmierczak K.M."/>
            <person name="Andrzejewski T.M."/>
            <person name="Davidsen T.M."/>
            <person name="Wayne K.J."/>
            <person name="Tettelin H."/>
            <person name="Glass J.I."/>
            <person name="Rusch D."/>
            <person name="Podicherti R."/>
            <person name="Tsui H.-C.T."/>
            <person name="Winkler M.E."/>
        </authorList>
    </citation>
    <scope>NUCLEOTIDE SEQUENCE</scope>
</reference>
<evidence type="ECO:0000313" key="1">
    <source>
        <dbReference type="EMBL" id="SVB09604.1"/>
    </source>
</evidence>